<feature type="signal peptide" evidence="1">
    <location>
        <begin position="1"/>
        <end position="18"/>
    </location>
</feature>
<keyword evidence="1" id="KW-0732">Signal</keyword>
<dbReference type="AlphaFoldDB" id="A7YXP4"/>
<reference evidence="2" key="1">
    <citation type="journal article" date="2007" name="Proc. Natl. Acad. Sci. U.S.A.">
        <title>Spliced leader RNA trans-splicing in dinoflagellates.</title>
        <authorList>
            <person name="Zhang H."/>
            <person name="Hou Y."/>
            <person name="Miranda L."/>
            <person name="Campbell D.A."/>
            <person name="Sturm N.R."/>
            <person name="Gaasterland T."/>
            <person name="Lin S."/>
        </authorList>
    </citation>
    <scope>NUCLEOTIDE SEQUENCE</scope>
    <source>
        <strain evidence="2">Pch_cDNA28</strain>
    </source>
</reference>
<evidence type="ECO:0000256" key="1">
    <source>
        <dbReference type="SAM" id="SignalP"/>
    </source>
</evidence>
<dbReference type="EMBL" id="EF134059">
    <property type="protein sequence ID" value="ABV22173.1"/>
    <property type="molecule type" value="mRNA"/>
</dbReference>
<feature type="chain" id="PRO_5002717800" evidence="1">
    <location>
        <begin position="19"/>
        <end position="74"/>
    </location>
</feature>
<sequence>MFVRTLGFIIYLTASTLAFFGASESGHAIRALSRDSDCRACQTCAEGSDVLPPFWIACPILYGKCGKHCNGCCA</sequence>
<name>A7YXP4_PERCH</name>
<accession>A7YXP4</accession>
<protein>
    <submittedName>
        <fullName evidence="2">Uncharacterized protein</fullName>
    </submittedName>
</protein>
<proteinExistence type="evidence at transcript level"/>
<evidence type="ECO:0000313" key="2">
    <source>
        <dbReference type="EMBL" id="ABV22173.1"/>
    </source>
</evidence>
<organism evidence="2">
    <name type="scientific">Perkinsus chesapeaki</name>
    <name type="common">Clam parasite</name>
    <name type="synonym">Perkinsus andrewsi</name>
    <dbReference type="NCBI Taxonomy" id="330153"/>
    <lineage>
        <taxon>Eukaryota</taxon>
        <taxon>Sar</taxon>
        <taxon>Alveolata</taxon>
        <taxon>Perkinsozoa</taxon>
        <taxon>Perkinsea</taxon>
        <taxon>Perkinsida</taxon>
        <taxon>Perkinsidae</taxon>
        <taxon>Perkinsus</taxon>
    </lineage>
</organism>